<gene>
    <name evidence="1" type="ORF">INT45_010716</name>
</gene>
<reference evidence="1 2" key="1">
    <citation type="submission" date="2020-12" db="EMBL/GenBank/DDBJ databases">
        <title>Metabolic potential, ecology and presence of endohyphal bacteria is reflected in genomic diversity of Mucoromycotina.</title>
        <authorList>
            <person name="Muszewska A."/>
            <person name="Okrasinska A."/>
            <person name="Steczkiewicz K."/>
            <person name="Drgas O."/>
            <person name="Orlowska M."/>
            <person name="Perlinska-Lenart U."/>
            <person name="Aleksandrzak-Piekarczyk T."/>
            <person name="Szatraj K."/>
            <person name="Zielenkiewicz U."/>
            <person name="Pilsyk S."/>
            <person name="Malc E."/>
            <person name="Mieczkowski P."/>
            <person name="Kruszewska J.S."/>
            <person name="Biernat P."/>
            <person name="Pawlowska J."/>
        </authorList>
    </citation>
    <scope>NUCLEOTIDE SEQUENCE [LARGE SCALE GENOMIC DNA]</scope>
    <source>
        <strain evidence="1 2">CBS 142.35</strain>
    </source>
</reference>
<dbReference type="EMBL" id="JAEPRB010000392">
    <property type="protein sequence ID" value="KAG2216524.1"/>
    <property type="molecule type" value="Genomic_DNA"/>
</dbReference>
<accession>A0A8H7RRL3</accession>
<dbReference type="Proteomes" id="UP000646827">
    <property type="component" value="Unassembled WGS sequence"/>
</dbReference>
<keyword evidence="2" id="KW-1185">Reference proteome</keyword>
<protein>
    <recommendedName>
        <fullName evidence="3">SWIM-type domain-containing protein</fullName>
    </recommendedName>
</protein>
<dbReference type="CDD" id="cd22744">
    <property type="entry name" value="OTU"/>
    <property type="match status" value="1"/>
</dbReference>
<dbReference type="PANTHER" id="PTHR31569">
    <property type="entry name" value="SWIM-TYPE DOMAIN-CONTAINING PROTEIN"/>
    <property type="match status" value="1"/>
</dbReference>
<sequence>MGVRSTSGVEGTHWRIKDTMRTTGSLLETVKAINTVIQKTISDDEIQFLEEKHNMPLYEEKEMVAMRDTLGRVSFFALNRILQELNRAWDNCNKYDDNSDNCWCSATRNYGLPCQHYLAKNVFILQLSDVPSRWHLDYSNGMFLYYSKAVLMEQESIVLQKLHNAVFEMESDQQKYDLLLRISNLIDEAILDPTNTSDIELPCSVITEGRPKNTQYGCIPSKFETEDIKNHNNNEIFIFSQNGKRKYREMEFLENLNNKKKAKSQEERTLEFFVHPNIPRENIEECVNIKSDGFCGYRTIAYHTEGSQNSYMELSNIEEALVYGLERSIPPISCPYQYWFTTLYFAQIVADTYRRSIAVYTDDTTKEPNSDELAYEPLMYVPFQGPLLNNRKPVPIIMQFLNNNHWATIKSKGRIIRID</sequence>
<dbReference type="InterPro" id="IPR052579">
    <property type="entry name" value="Zinc_finger_SWIM"/>
</dbReference>
<evidence type="ECO:0000313" key="1">
    <source>
        <dbReference type="EMBL" id="KAG2216524.1"/>
    </source>
</evidence>
<dbReference type="OrthoDB" id="2379842at2759"/>
<dbReference type="AlphaFoldDB" id="A0A8H7RRL3"/>
<evidence type="ECO:0008006" key="3">
    <source>
        <dbReference type="Google" id="ProtNLM"/>
    </source>
</evidence>
<name>A0A8H7RRL3_9FUNG</name>
<comment type="caution">
    <text evidence="1">The sequence shown here is derived from an EMBL/GenBank/DDBJ whole genome shotgun (WGS) entry which is preliminary data.</text>
</comment>
<proteinExistence type="predicted"/>
<dbReference type="PANTHER" id="PTHR31569:SF4">
    <property type="entry name" value="SWIM-TYPE DOMAIN-CONTAINING PROTEIN"/>
    <property type="match status" value="1"/>
</dbReference>
<organism evidence="1 2">
    <name type="scientific">Circinella minor</name>
    <dbReference type="NCBI Taxonomy" id="1195481"/>
    <lineage>
        <taxon>Eukaryota</taxon>
        <taxon>Fungi</taxon>
        <taxon>Fungi incertae sedis</taxon>
        <taxon>Mucoromycota</taxon>
        <taxon>Mucoromycotina</taxon>
        <taxon>Mucoromycetes</taxon>
        <taxon>Mucorales</taxon>
        <taxon>Lichtheimiaceae</taxon>
        <taxon>Circinella</taxon>
    </lineage>
</organism>
<evidence type="ECO:0000313" key="2">
    <source>
        <dbReference type="Proteomes" id="UP000646827"/>
    </source>
</evidence>